<dbReference type="InParanoid" id="A0A1E7FBM0"/>
<feature type="region of interest" description="Disordered" evidence="5">
    <location>
        <begin position="1"/>
        <end position="27"/>
    </location>
</feature>
<evidence type="ECO:0000256" key="3">
    <source>
        <dbReference type="ARBA" id="ARBA00022806"/>
    </source>
</evidence>
<reference evidence="7 8" key="1">
    <citation type="submission" date="2016-09" db="EMBL/GenBank/DDBJ databases">
        <title>Extensive genetic diversity and differential bi-allelic expression allows diatom success in the polar Southern Ocean.</title>
        <authorList>
            <consortium name="DOE Joint Genome Institute"/>
            <person name="Mock T."/>
            <person name="Otillar R.P."/>
            <person name="Strauss J."/>
            <person name="Dupont C."/>
            <person name="Frickenhaus S."/>
            <person name="Maumus F."/>
            <person name="Mcmullan M."/>
            <person name="Sanges R."/>
            <person name="Schmutz J."/>
            <person name="Toseland A."/>
            <person name="Valas R."/>
            <person name="Veluchamy A."/>
            <person name="Ward B.J."/>
            <person name="Allen A."/>
            <person name="Barry K."/>
            <person name="Falciatore A."/>
            <person name="Ferrante M."/>
            <person name="Fortunato A.E."/>
            <person name="Gloeckner G."/>
            <person name="Gruber A."/>
            <person name="Hipkin R."/>
            <person name="Janech M."/>
            <person name="Kroth P."/>
            <person name="Leese F."/>
            <person name="Lindquist E."/>
            <person name="Lyon B.R."/>
            <person name="Martin J."/>
            <person name="Mayer C."/>
            <person name="Parker M."/>
            <person name="Quesneville H."/>
            <person name="Raymond J."/>
            <person name="Uhlig C."/>
            <person name="Valentin K.U."/>
            <person name="Worden A.Z."/>
            <person name="Armbrust E.V."/>
            <person name="Bowler C."/>
            <person name="Green B."/>
            <person name="Moulton V."/>
            <person name="Van Oosterhout C."/>
            <person name="Grigoriev I."/>
        </authorList>
    </citation>
    <scope>NUCLEOTIDE SEQUENCE [LARGE SCALE GENOMIC DNA]</scope>
    <source>
        <strain evidence="7 8">CCMP1102</strain>
    </source>
</reference>
<accession>A0A1E7FBM0</accession>
<evidence type="ECO:0000259" key="6">
    <source>
        <dbReference type="Pfam" id="PF13087"/>
    </source>
</evidence>
<dbReference type="Proteomes" id="UP000095751">
    <property type="component" value="Unassembled WGS sequence"/>
</dbReference>
<keyword evidence="1" id="KW-0547">Nucleotide-binding</keyword>
<dbReference type="GO" id="GO:0005694">
    <property type="term" value="C:chromosome"/>
    <property type="evidence" value="ECO:0007669"/>
    <property type="project" value="UniProtKB-ARBA"/>
</dbReference>
<dbReference type="GO" id="GO:0004386">
    <property type="term" value="F:helicase activity"/>
    <property type="evidence" value="ECO:0007669"/>
    <property type="project" value="UniProtKB-KW"/>
</dbReference>
<keyword evidence="3" id="KW-0347">Helicase</keyword>
<sequence>MKGESNKYTQTVFSSNTNSLRQDSSTTYRNEAEAMRVVSLIKLILSFDHKYNPDDAKKIGVVTPYNGQVHLIKSLLANDADIVSLAQSSSSTIEVNSVDGYQGRERDVIIFSAVRSNHQGNVGFLKDWRRLNVALTRAKSALLVVGDKETLADGDKNWAAFLKWCESSRCVVDDTENP</sequence>
<dbReference type="InterPro" id="IPR027417">
    <property type="entry name" value="P-loop_NTPase"/>
</dbReference>
<keyword evidence="8" id="KW-1185">Reference proteome</keyword>
<protein>
    <recommendedName>
        <fullName evidence="6">DNA2/NAM7 helicase-like C-terminal domain-containing protein</fullName>
    </recommendedName>
</protein>
<dbReference type="SUPFAM" id="SSF52540">
    <property type="entry name" value="P-loop containing nucleoside triphosphate hydrolases"/>
    <property type="match status" value="1"/>
</dbReference>
<dbReference type="InterPro" id="IPR045055">
    <property type="entry name" value="DNA2/NAM7-like"/>
</dbReference>
<gene>
    <name evidence="7" type="ORF">FRACYDRAFT_218348</name>
</gene>
<dbReference type="GO" id="GO:0016787">
    <property type="term" value="F:hydrolase activity"/>
    <property type="evidence" value="ECO:0007669"/>
    <property type="project" value="UniProtKB-KW"/>
</dbReference>
<evidence type="ECO:0000313" key="7">
    <source>
        <dbReference type="EMBL" id="OEU15549.1"/>
    </source>
</evidence>
<proteinExistence type="predicted"/>
<dbReference type="GO" id="GO:0005524">
    <property type="term" value="F:ATP binding"/>
    <property type="evidence" value="ECO:0007669"/>
    <property type="project" value="UniProtKB-KW"/>
</dbReference>
<evidence type="ECO:0000256" key="1">
    <source>
        <dbReference type="ARBA" id="ARBA00022741"/>
    </source>
</evidence>
<keyword evidence="4" id="KW-0067">ATP-binding</keyword>
<dbReference type="CDD" id="cd18808">
    <property type="entry name" value="SF1_C_Upf1"/>
    <property type="match status" value="1"/>
</dbReference>
<dbReference type="AlphaFoldDB" id="A0A1E7FBM0"/>
<dbReference type="InterPro" id="IPR047187">
    <property type="entry name" value="SF1_C_Upf1"/>
</dbReference>
<evidence type="ECO:0000256" key="4">
    <source>
        <dbReference type="ARBA" id="ARBA00022840"/>
    </source>
</evidence>
<dbReference type="KEGG" id="fcy:FRACYDRAFT_218348"/>
<dbReference type="PANTHER" id="PTHR10887:SF495">
    <property type="entry name" value="HELICASE SENATAXIN ISOFORM X1-RELATED"/>
    <property type="match status" value="1"/>
</dbReference>
<evidence type="ECO:0000256" key="5">
    <source>
        <dbReference type="SAM" id="MobiDB-lite"/>
    </source>
</evidence>
<dbReference type="PANTHER" id="PTHR10887">
    <property type="entry name" value="DNA2/NAM7 HELICASE FAMILY"/>
    <property type="match status" value="1"/>
</dbReference>
<name>A0A1E7FBM0_9STRA</name>
<evidence type="ECO:0000313" key="8">
    <source>
        <dbReference type="Proteomes" id="UP000095751"/>
    </source>
</evidence>
<organism evidence="7 8">
    <name type="scientific">Fragilariopsis cylindrus CCMP1102</name>
    <dbReference type="NCBI Taxonomy" id="635003"/>
    <lineage>
        <taxon>Eukaryota</taxon>
        <taxon>Sar</taxon>
        <taxon>Stramenopiles</taxon>
        <taxon>Ochrophyta</taxon>
        <taxon>Bacillariophyta</taxon>
        <taxon>Bacillariophyceae</taxon>
        <taxon>Bacillariophycidae</taxon>
        <taxon>Bacillariales</taxon>
        <taxon>Bacillariaceae</taxon>
        <taxon>Fragilariopsis</taxon>
    </lineage>
</organism>
<evidence type="ECO:0000256" key="2">
    <source>
        <dbReference type="ARBA" id="ARBA00022801"/>
    </source>
</evidence>
<feature type="domain" description="DNA2/NAM7 helicase-like C-terminal" evidence="6">
    <location>
        <begin position="14"/>
        <end position="148"/>
    </location>
</feature>
<keyword evidence="2" id="KW-0378">Hydrolase</keyword>
<dbReference type="OrthoDB" id="6513042at2759"/>
<dbReference type="FunFam" id="3.40.50.300:FF:000326">
    <property type="entry name" value="P-loop containing nucleoside triphosphate hydrolase"/>
    <property type="match status" value="1"/>
</dbReference>
<dbReference type="EMBL" id="KV784359">
    <property type="protein sequence ID" value="OEU15549.1"/>
    <property type="molecule type" value="Genomic_DNA"/>
</dbReference>
<dbReference type="Gene3D" id="3.40.50.300">
    <property type="entry name" value="P-loop containing nucleotide triphosphate hydrolases"/>
    <property type="match status" value="1"/>
</dbReference>
<dbReference type="Pfam" id="PF13087">
    <property type="entry name" value="AAA_12"/>
    <property type="match status" value="1"/>
</dbReference>
<dbReference type="InterPro" id="IPR041679">
    <property type="entry name" value="DNA2/NAM7-like_C"/>
</dbReference>